<dbReference type="Proteomes" id="UP000318126">
    <property type="component" value="Unassembled WGS sequence"/>
</dbReference>
<dbReference type="Gene3D" id="3.30.450.20">
    <property type="entry name" value="PAS domain"/>
    <property type="match status" value="2"/>
</dbReference>
<dbReference type="CDD" id="cd01948">
    <property type="entry name" value="EAL"/>
    <property type="match status" value="1"/>
</dbReference>
<dbReference type="Pfam" id="PF08447">
    <property type="entry name" value="PAS_3"/>
    <property type="match status" value="1"/>
</dbReference>
<dbReference type="FunFam" id="3.20.20.450:FF:000001">
    <property type="entry name" value="Cyclic di-GMP phosphodiesterase yahA"/>
    <property type="match status" value="1"/>
</dbReference>
<dbReference type="Pfam" id="PF00990">
    <property type="entry name" value="GGDEF"/>
    <property type="match status" value="1"/>
</dbReference>
<dbReference type="InterPro" id="IPR001610">
    <property type="entry name" value="PAC"/>
</dbReference>
<dbReference type="Pfam" id="PF00563">
    <property type="entry name" value="EAL"/>
    <property type="match status" value="1"/>
</dbReference>
<keyword evidence="5" id="KW-0812">Transmembrane</keyword>
<feature type="transmembrane region" description="Helical" evidence="5">
    <location>
        <begin position="90"/>
        <end position="109"/>
    </location>
</feature>
<dbReference type="InterPro" id="IPR052155">
    <property type="entry name" value="Biofilm_reg_signaling"/>
</dbReference>
<comment type="cofactor">
    <cofactor evidence="1">
        <name>Mg(2+)</name>
        <dbReference type="ChEBI" id="CHEBI:18420"/>
    </cofactor>
</comment>
<dbReference type="SMART" id="SM00052">
    <property type="entry name" value="EAL"/>
    <property type="match status" value="1"/>
</dbReference>
<evidence type="ECO:0000256" key="2">
    <source>
        <dbReference type="ARBA" id="ARBA00012282"/>
    </source>
</evidence>
<dbReference type="PANTHER" id="PTHR44757:SF2">
    <property type="entry name" value="BIOFILM ARCHITECTURE MAINTENANCE PROTEIN MBAA"/>
    <property type="match status" value="1"/>
</dbReference>
<feature type="signal peptide" evidence="6">
    <location>
        <begin position="1"/>
        <end position="22"/>
    </location>
</feature>
<dbReference type="InterPro" id="IPR035965">
    <property type="entry name" value="PAS-like_dom_sf"/>
</dbReference>
<dbReference type="Gene3D" id="3.30.70.270">
    <property type="match status" value="1"/>
</dbReference>
<dbReference type="OrthoDB" id="9804951at2"/>
<evidence type="ECO:0000259" key="7">
    <source>
        <dbReference type="PROSITE" id="PS50112"/>
    </source>
</evidence>
<dbReference type="Gene3D" id="3.20.20.450">
    <property type="entry name" value="EAL domain"/>
    <property type="match status" value="1"/>
</dbReference>
<evidence type="ECO:0000259" key="8">
    <source>
        <dbReference type="PROSITE" id="PS50113"/>
    </source>
</evidence>
<dbReference type="SMART" id="SM00091">
    <property type="entry name" value="PAS"/>
    <property type="match status" value="2"/>
</dbReference>
<dbReference type="GO" id="GO:0071111">
    <property type="term" value="F:cyclic-guanylate-specific phosphodiesterase activity"/>
    <property type="evidence" value="ECO:0007669"/>
    <property type="project" value="UniProtKB-EC"/>
</dbReference>
<organism evidence="11 12">
    <name type="scientific">Shewanella hanedai</name>
    <name type="common">Alteromonas hanedai</name>
    <dbReference type="NCBI Taxonomy" id="25"/>
    <lineage>
        <taxon>Bacteria</taxon>
        <taxon>Pseudomonadati</taxon>
        <taxon>Pseudomonadota</taxon>
        <taxon>Gammaproteobacteria</taxon>
        <taxon>Alteromonadales</taxon>
        <taxon>Shewanellaceae</taxon>
        <taxon>Shewanella</taxon>
    </lineage>
</organism>
<gene>
    <name evidence="11" type="ORF">FN961_15495</name>
</gene>
<accession>A0A553JLU3</accession>
<dbReference type="InterPro" id="IPR043128">
    <property type="entry name" value="Rev_trsase/Diguanyl_cyclase"/>
</dbReference>
<feature type="domain" description="EAL" evidence="9">
    <location>
        <begin position="547"/>
        <end position="800"/>
    </location>
</feature>
<comment type="caution">
    <text evidence="11">The sequence shown here is derived from an EMBL/GenBank/DDBJ whole genome shotgun (WGS) entry which is preliminary data.</text>
</comment>
<dbReference type="InterPro" id="IPR001633">
    <property type="entry name" value="EAL_dom"/>
</dbReference>
<feature type="domain" description="PAS" evidence="7">
    <location>
        <begin position="254"/>
        <end position="319"/>
    </location>
</feature>
<dbReference type="AlphaFoldDB" id="A0A553JLU3"/>
<protein>
    <recommendedName>
        <fullName evidence="2">cyclic-guanylate-specific phosphodiesterase</fullName>
        <ecNumber evidence="2">3.1.4.52</ecNumber>
    </recommendedName>
</protein>
<feature type="domain" description="PAC" evidence="8">
    <location>
        <begin position="321"/>
        <end position="373"/>
    </location>
</feature>
<sequence length="803" mass="90536">MFAKIPTLILLCLLLAYSSSGSTEPLLSSKPLSLDEKKPALFCSIPNIDTDKVEQAQIPPQLIMFPLLNAITNNRAFTAKYSFYNARLTILLQLLLTITLLGLLTLLLLRLQAKRKQSVLAAKTIRESEERLKLALWASGDGMWDWDIHNNTVFRSHIANPKLFGKNNQTLLSIMHPQDKPRVEQLLKQHLNSESIFFEAEYRIEQAQDQWIWLLDRGKVVERDSQNTPIRMAGIHKDISARREIENKLWLSAQVLQSMSEAVIIGDINHQVISVNPAFSQITGFNFEHIVDKHLLEFAFNPQARSQYKKILFELSTNHYWSGESCITHRDGSQILTWLEVNKIYDENGKKDHFVAIFTDISARKKAEENLRLLANYDTLTGLPNRSLFHDRLKHAIDKAKRTHSLIALLFIDLDRFKFINDSMGHHIGDLLLKLVAQRLQDIIREGDTVARLGGDEFIIILENLSNTSAAESVAEKLIQTFKAPFILDGKKFVVSTSIGISLCPTDASNSELLVKSADTAMYYAKSQGRNNFQFYLPAMNEVTSRQLSLEAGLKEAIERDELYLVYQPKYTLPQHKLTGFETLLRWESNTLGSISPMEFIPVAEEIGMIELIGHWVLNQACQQLSVWHQIGHTDLTIAVNLSAKQLKTDLVSIVQAALAVANLPASALELEITESSIMKNPTDAVTIFTQLKELGISLAIDDFGTGYSSLSYLKHFPVDTLKIDKSFVHDIDSKKADATITTAIIALAKSLQLEVVAEGVENHKQLSLLTDYQCDQVQGFLFNKPLTPDECDHLFFKTAQAI</sequence>
<dbReference type="CDD" id="cd00130">
    <property type="entry name" value="PAS"/>
    <property type="match status" value="2"/>
</dbReference>
<keyword evidence="5" id="KW-1133">Transmembrane helix</keyword>
<dbReference type="PROSITE" id="PS50113">
    <property type="entry name" value="PAC"/>
    <property type="match status" value="2"/>
</dbReference>
<keyword evidence="3" id="KW-0973">c-di-GMP</keyword>
<dbReference type="InterPro" id="IPR000014">
    <property type="entry name" value="PAS"/>
</dbReference>
<dbReference type="InterPro" id="IPR035919">
    <property type="entry name" value="EAL_sf"/>
</dbReference>
<feature type="domain" description="PAC" evidence="8">
    <location>
        <begin position="198"/>
        <end position="251"/>
    </location>
</feature>
<keyword evidence="12" id="KW-1185">Reference proteome</keyword>
<dbReference type="EC" id="3.1.4.52" evidence="2"/>
<feature type="domain" description="GGDEF" evidence="10">
    <location>
        <begin position="405"/>
        <end position="538"/>
    </location>
</feature>
<evidence type="ECO:0000256" key="6">
    <source>
        <dbReference type="SAM" id="SignalP"/>
    </source>
</evidence>
<dbReference type="SMART" id="SM00267">
    <property type="entry name" value="GGDEF"/>
    <property type="match status" value="1"/>
</dbReference>
<keyword evidence="5" id="KW-0472">Membrane</keyword>
<dbReference type="InterPro" id="IPR013655">
    <property type="entry name" value="PAS_fold_3"/>
</dbReference>
<feature type="chain" id="PRO_5021770525" description="cyclic-guanylate-specific phosphodiesterase" evidence="6">
    <location>
        <begin position="23"/>
        <end position="803"/>
    </location>
</feature>
<dbReference type="PROSITE" id="PS50883">
    <property type="entry name" value="EAL"/>
    <property type="match status" value="1"/>
</dbReference>
<dbReference type="CDD" id="cd01949">
    <property type="entry name" value="GGDEF"/>
    <property type="match status" value="1"/>
</dbReference>
<dbReference type="InterPro" id="IPR029787">
    <property type="entry name" value="Nucleotide_cyclase"/>
</dbReference>
<dbReference type="NCBIfam" id="TIGR00254">
    <property type="entry name" value="GGDEF"/>
    <property type="match status" value="1"/>
</dbReference>
<dbReference type="InterPro" id="IPR000700">
    <property type="entry name" value="PAS-assoc_C"/>
</dbReference>
<dbReference type="PROSITE" id="PS50887">
    <property type="entry name" value="GGDEF"/>
    <property type="match status" value="1"/>
</dbReference>
<dbReference type="SUPFAM" id="SSF55785">
    <property type="entry name" value="PYP-like sensor domain (PAS domain)"/>
    <property type="match status" value="2"/>
</dbReference>
<dbReference type="FunFam" id="3.30.70.270:FF:000001">
    <property type="entry name" value="Diguanylate cyclase domain protein"/>
    <property type="match status" value="1"/>
</dbReference>
<proteinExistence type="predicted"/>
<dbReference type="EMBL" id="VKGK01000019">
    <property type="protein sequence ID" value="TRY13432.1"/>
    <property type="molecule type" value="Genomic_DNA"/>
</dbReference>
<dbReference type="Pfam" id="PF13426">
    <property type="entry name" value="PAS_9"/>
    <property type="match status" value="1"/>
</dbReference>
<evidence type="ECO:0000256" key="5">
    <source>
        <dbReference type="SAM" id="Phobius"/>
    </source>
</evidence>
<evidence type="ECO:0000256" key="4">
    <source>
        <dbReference type="ARBA" id="ARBA00051114"/>
    </source>
</evidence>
<dbReference type="PROSITE" id="PS50112">
    <property type="entry name" value="PAS"/>
    <property type="match status" value="1"/>
</dbReference>
<reference evidence="12" key="1">
    <citation type="submission" date="2019-07" db="EMBL/GenBank/DDBJ databases">
        <title>Shewanella sp. YLB-08 draft genomic sequence.</title>
        <authorList>
            <person name="Yu L."/>
        </authorList>
    </citation>
    <scope>NUCLEOTIDE SEQUENCE [LARGE SCALE GENOMIC DNA]</scope>
    <source>
        <strain evidence="12">JCM 20706</strain>
    </source>
</reference>
<evidence type="ECO:0000256" key="3">
    <source>
        <dbReference type="ARBA" id="ARBA00022636"/>
    </source>
</evidence>
<evidence type="ECO:0000259" key="9">
    <source>
        <dbReference type="PROSITE" id="PS50883"/>
    </source>
</evidence>
<evidence type="ECO:0000259" key="10">
    <source>
        <dbReference type="PROSITE" id="PS50887"/>
    </source>
</evidence>
<dbReference type="SMART" id="SM00086">
    <property type="entry name" value="PAC"/>
    <property type="match status" value="2"/>
</dbReference>
<dbReference type="GO" id="GO:0071732">
    <property type="term" value="P:cellular response to nitric oxide"/>
    <property type="evidence" value="ECO:0007669"/>
    <property type="project" value="UniProtKB-ARBA"/>
</dbReference>
<evidence type="ECO:0000256" key="1">
    <source>
        <dbReference type="ARBA" id="ARBA00001946"/>
    </source>
</evidence>
<dbReference type="InterPro" id="IPR000160">
    <property type="entry name" value="GGDEF_dom"/>
</dbReference>
<dbReference type="SUPFAM" id="SSF55073">
    <property type="entry name" value="Nucleotide cyclase"/>
    <property type="match status" value="1"/>
</dbReference>
<dbReference type="PANTHER" id="PTHR44757">
    <property type="entry name" value="DIGUANYLATE CYCLASE DGCP"/>
    <property type="match status" value="1"/>
</dbReference>
<evidence type="ECO:0000313" key="11">
    <source>
        <dbReference type="EMBL" id="TRY13432.1"/>
    </source>
</evidence>
<comment type="catalytic activity">
    <reaction evidence="4">
        <text>3',3'-c-di-GMP + H2O = 5'-phosphoguanylyl(3'-&gt;5')guanosine + H(+)</text>
        <dbReference type="Rhea" id="RHEA:24902"/>
        <dbReference type="ChEBI" id="CHEBI:15377"/>
        <dbReference type="ChEBI" id="CHEBI:15378"/>
        <dbReference type="ChEBI" id="CHEBI:58754"/>
        <dbReference type="ChEBI" id="CHEBI:58805"/>
        <dbReference type="EC" id="3.1.4.52"/>
    </reaction>
    <physiologicalReaction direction="left-to-right" evidence="4">
        <dbReference type="Rhea" id="RHEA:24903"/>
    </physiologicalReaction>
</comment>
<evidence type="ECO:0000313" key="12">
    <source>
        <dbReference type="Proteomes" id="UP000318126"/>
    </source>
</evidence>
<keyword evidence="6" id="KW-0732">Signal</keyword>
<name>A0A553JLU3_SHEHA</name>
<dbReference type="NCBIfam" id="TIGR00229">
    <property type="entry name" value="sensory_box"/>
    <property type="match status" value="2"/>
</dbReference>
<dbReference type="SUPFAM" id="SSF141868">
    <property type="entry name" value="EAL domain-like"/>
    <property type="match status" value="1"/>
</dbReference>